<name>A0ABU6QNF1_9FABA</name>
<dbReference type="Pfam" id="PF03018">
    <property type="entry name" value="Dirigent"/>
    <property type="match status" value="1"/>
</dbReference>
<comment type="caution">
    <text evidence="2">The sequence shown here is derived from an EMBL/GenBank/DDBJ whole genome shotgun (WGS) entry which is preliminary data.</text>
</comment>
<reference evidence="2 3" key="1">
    <citation type="journal article" date="2023" name="Plants (Basel)">
        <title>Bridging the Gap: Combining Genomics and Transcriptomics Approaches to Understand Stylosanthes scabra, an Orphan Legume from the Brazilian Caatinga.</title>
        <authorList>
            <person name="Ferreira-Neto J.R.C."/>
            <person name="da Silva M.D."/>
            <person name="Binneck E."/>
            <person name="de Melo N.F."/>
            <person name="da Silva R.H."/>
            <person name="de Melo A.L.T.M."/>
            <person name="Pandolfi V."/>
            <person name="Bustamante F.O."/>
            <person name="Brasileiro-Vidal A.C."/>
            <person name="Benko-Iseppon A.M."/>
        </authorList>
    </citation>
    <scope>NUCLEOTIDE SEQUENCE [LARGE SCALE GENOMIC DNA]</scope>
    <source>
        <tissue evidence="2">Leaves</tissue>
    </source>
</reference>
<comment type="subcellular location">
    <subcellularLocation>
        <location evidence="1">Secreted</location>
        <location evidence="1">Extracellular space</location>
        <location evidence="1">Apoplast</location>
    </subcellularLocation>
</comment>
<organism evidence="2 3">
    <name type="scientific">Stylosanthes scabra</name>
    <dbReference type="NCBI Taxonomy" id="79078"/>
    <lineage>
        <taxon>Eukaryota</taxon>
        <taxon>Viridiplantae</taxon>
        <taxon>Streptophyta</taxon>
        <taxon>Embryophyta</taxon>
        <taxon>Tracheophyta</taxon>
        <taxon>Spermatophyta</taxon>
        <taxon>Magnoliopsida</taxon>
        <taxon>eudicotyledons</taxon>
        <taxon>Gunneridae</taxon>
        <taxon>Pentapetalae</taxon>
        <taxon>rosids</taxon>
        <taxon>fabids</taxon>
        <taxon>Fabales</taxon>
        <taxon>Fabaceae</taxon>
        <taxon>Papilionoideae</taxon>
        <taxon>50 kb inversion clade</taxon>
        <taxon>dalbergioids sensu lato</taxon>
        <taxon>Dalbergieae</taxon>
        <taxon>Pterocarpus clade</taxon>
        <taxon>Stylosanthes</taxon>
    </lineage>
</organism>
<sequence length="77" mass="8319">PRFDRTLSPKSLGLQKEKLSHFHFYFHDIVSGQNPTAVRVAQAPITNQSPTLFGAVMMAGDPLTVGPKANSKLVGKA</sequence>
<evidence type="ECO:0000313" key="2">
    <source>
        <dbReference type="EMBL" id="MED6113141.1"/>
    </source>
</evidence>
<dbReference type="EMBL" id="JASCZI010000723">
    <property type="protein sequence ID" value="MED6113141.1"/>
    <property type="molecule type" value="Genomic_DNA"/>
</dbReference>
<dbReference type="InterPro" id="IPR004265">
    <property type="entry name" value="Dirigent"/>
</dbReference>
<comment type="similarity">
    <text evidence="1">Belongs to the plant dirigent protein family.</text>
</comment>
<proteinExistence type="inferred from homology"/>
<keyword evidence="1" id="KW-0964">Secreted</keyword>
<dbReference type="PANTHER" id="PTHR21495">
    <property type="entry name" value="NUCLEOPORIN-RELATED"/>
    <property type="match status" value="1"/>
</dbReference>
<evidence type="ECO:0000313" key="3">
    <source>
        <dbReference type="Proteomes" id="UP001341840"/>
    </source>
</evidence>
<evidence type="ECO:0000256" key="1">
    <source>
        <dbReference type="RuleBase" id="RU363099"/>
    </source>
</evidence>
<keyword evidence="3" id="KW-1185">Reference proteome</keyword>
<dbReference type="Proteomes" id="UP001341840">
    <property type="component" value="Unassembled WGS sequence"/>
</dbReference>
<keyword evidence="1" id="KW-0052">Apoplast</keyword>
<accession>A0ABU6QNF1</accession>
<comment type="function">
    <text evidence="1">Dirigent proteins impart stereoselectivity on the phenoxy radical-coupling reaction, yielding optically active lignans from two molecules of coniferyl alcohol in the biosynthesis of lignans, flavonolignans, and alkaloids and thus plays a central role in plant secondary metabolism.</text>
</comment>
<feature type="non-terminal residue" evidence="2">
    <location>
        <position position="1"/>
    </location>
</feature>
<gene>
    <name evidence="2" type="ORF">PIB30_068084</name>
</gene>
<comment type="subunit">
    <text evidence="1">Homodimer.</text>
</comment>
<protein>
    <recommendedName>
        <fullName evidence="1">Dirigent protein</fullName>
    </recommendedName>
</protein>